<comment type="pathway">
    <text evidence="1">Cofactor biosynthesis; adenosylcobalamin biosynthesis.</text>
</comment>
<dbReference type="PANTHER" id="PTHR45790:SF4">
    <property type="entry name" value="COBALT-PRECORRIN-4 C(11)-METHYLTRANSFERASE"/>
    <property type="match status" value="1"/>
</dbReference>
<dbReference type="EMBL" id="JBHLZU010000026">
    <property type="protein sequence ID" value="MFB9908164.1"/>
    <property type="molecule type" value="Genomic_DNA"/>
</dbReference>
<dbReference type="InterPro" id="IPR014776">
    <property type="entry name" value="4pyrrole_Mease_sub2"/>
</dbReference>
<evidence type="ECO:0000256" key="7">
    <source>
        <dbReference type="SAM" id="MobiDB-lite"/>
    </source>
</evidence>
<organism evidence="9 10">
    <name type="scientific">Allokutzneria oryzae</name>
    <dbReference type="NCBI Taxonomy" id="1378989"/>
    <lineage>
        <taxon>Bacteria</taxon>
        <taxon>Bacillati</taxon>
        <taxon>Actinomycetota</taxon>
        <taxon>Actinomycetes</taxon>
        <taxon>Pseudonocardiales</taxon>
        <taxon>Pseudonocardiaceae</taxon>
        <taxon>Allokutzneria</taxon>
    </lineage>
</organism>
<keyword evidence="6" id="KW-0949">S-adenosyl-L-methionine</keyword>
<reference evidence="9 10" key="1">
    <citation type="submission" date="2024-09" db="EMBL/GenBank/DDBJ databases">
        <authorList>
            <person name="Sun Q."/>
            <person name="Mori K."/>
        </authorList>
    </citation>
    <scope>NUCLEOTIDE SEQUENCE [LARGE SCALE GENOMIC DNA]</scope>
    <source>
        <strain evidence="9 10">TBRC 7907</strain>
    </source>
</reference>
<feature type="compositionally biased region" description="Low complexity" evidence="7">
    <location>
        <begin position="323"/>
        <end position="333"/>
    </location>
</feature>
<dbReference type="InterPro" id="IPR003043">
    <property type="entry name" value="Uropor_MeTrfase_CS"/>
</dbReference>
<keyword evidence="4" id="KW-0489">Methyltransferase</keyword>
<dbReference type="Proteomes" id="UP001589693">
    <property type="component" value="Unassembled WGS sequence"/>
</dbReference>
<keyword evidence="10" id="KW-1185">Reference proteome</keyword>
<gene>
    <name evidence="9" type="ORF">ACFFQA_29885</name>
</gene>
<dbReference type="InterPro" id="IPR014777">
    <property type="entry name" value="4pyrrole_Mease_sub1"/>
</dbReference>
<dbReference type="RefSeq" id="WP_377859565.1">
    <property type="nucleotide sequence ID" value="NZ_JBHLZU010000026.1"/>
</dbReference>
<evidence type="ECO:0000256" key="3">
    <source>
        <dbReference type="ARBA" id="ARBA00022573"/>
    </source>
</evidence>
<dbReference type="Gene3D" id="3.40.1010.10">
    <property type="entry name" value="Cobalt-precorrin-4 Transmethylase, Domain 1"/>
    <property type="match status" value="1"/>
</dbReference>
<evidence type="ECO:0000256" key="2">
    <source>
        <dbReference type="ARBA" id="ARBA00005879"/>
    </source>
</evidence>
<dbReference type="PROSITE" id="PS00839">
    <property type="entry name" value="SUMT_1"/>
    <property type="match status" value="1"/>
</dbReference>
<dbReference type="PANTHER" id="PTHR45790">
    <property type="entry name" value="SIROHEME SYNTHASE-RELATED"/>
    <property type="match status" value="1"/>
</dbReference>
<name>A0ABV6A7H2_9PSEU</name>
<comment type="similarity">
    <text evidence="2">Belongs to the precorrin methyltransferase family.</text>
</comment>
<dbReference type="InterPro" id="IPR006362">
    <property type="entry name" value="Cbl_synth_CobM/CibF"/>
</dbReference>
<dbReference type="InterPro" id="IPR050161">
    <property type="entry name" value="Siro_Cobalamin_biosynth"/>
</dbReference>
<proteinExistence type="inferred from homology"/>
<evidence type="ECO:0000259" key="8">
    <source>
        <dbReference type="Pfam" id="PF00590"/>
    </source>
</evidence>
<evidence type="ECO:0000313" key="10">
    <source>
        <dbReference type="Proteomes" id="UP001589693"/>
    </source>
</evidence>
<evidence type="ECO:0000256" key="6">
    <source>
        <dbReference type="ARBA" id="ARBA00022691"/>
    </source>
</evidence>
<comment type="caution">
    <text evidence="9">The sequence shown here is derived from an EMBL/GenBank/DDBJ whole genome shotgun (WGS) entry which is preliminary data.</text>
</comment>
<dbReference type="SUPFAM" id="SSF53790">
    <property type="entry name" value="Tetrapyrrole methylase"/>
    <property type="match status" value="1"/>
</dbReference>
<evidence type="ECO:0000256" key="1">
    <source>
        <dbReference type="ARBA" id="ARBA00004953"/>
    </source>
</evidence>
<evidence type="ECO:0000256" key="5">
    <source>
        <dbReference type="ARBA" id="ARBA00022679"/>
    </source>
</evidence>
<accession>A0ABV6A7H2</accession>
<feature type="domain" description="Tetrapyrrole methylase" evidence="8">
    <location>
        <begin position="5"/>
        <end position="212"/>
    </location>
</feature>
<keyword evidence="3" id="KW-0169">Cobalamin biosynthesis</keyword>
<evidence type="ECO:0000313" key="9">
    <source>
        <dbReference type="EMBL" id="MFB9908164.1"/>
    </source>
</evidence>
<dbReference type="InterPro" id="IPR035996">
    <property type="entry name" value="4pyrrol_Methylase_sf"/>
</dbReference>
<protein>
    <submittedName>
        <fullName evidence="9">Cobalt-precorrin-4/precorrin-4 C(11)-methyltransferase</fullName>
    </submittedName>
</protein>
<evidence type="ECO:0000256" key="4">
    <source>
        <dbReference type="ARBA" id="ARBA00022603"/>
    </source>
</evidence>
<dbReference type="Pfam" id="PF00590">
    <property type="entry name" value="TP_methylase"/>
    <property type="match status" value="1"/>
</dbReference>
<dbReference type="InterPro" id="IPR000878">
    <property type="entry name" value="4pyrrol_Mease"/>
</dbReference>
<dbReference type="Gene3D" id="3.30.950.10">
    <property type="entry name" value="Methyltransferase, Cobalt-precorrin-4 Transmethylase, Domain 2"/>
    <property type="match status" value="1"/>
</dbReference>
<dbReference type="CDD" id="cd11641">
    <property type="entry name" value="Precorrin-4_C11-MT"/>
    <property type="match status" value="1"/>
</dbReference>
<keyword evidence="5" id="KW-0808">Transferase</keyword>
<feature type="region of interest" description="Disordered" evidence="7">
    <location>
        <begin position="323"/>
        <end position="406"/>
    </location>
</feature>
<feature type="compositionally biased region" description="Basic residues" evidence="7">
    <location>
        <begin position="395"/>
        <end position="406"/>
    </location>
</feature>
<sequence length="406" mass="43453">MNGRVSFIGAGPGAADLLTLRAARRIAEADVVLWAPSVLDADCVREHAREDAELLDLSRVAQEEVLEVYRRAIVKRLKVVRLHAGDTALWGVVQEQHDICRKMGLDVEIVPGVSTFSAAAAVVGKELTATENAQSMIMTRVEGSNSDLPDAERIRAFAKHGTTMAISLPAARAGQLVEELVEGGYPQDTPVVVAYKTTWPDELTVQTTIGELERVVKQHKLWRHTLFLVGKALQAGGARSYSPASAAAGYRRTGAFSGSRRALRSATPAVDLLAQEPDGEAEVVARTTQPGSDVAWWAVRDWQETTRATSRTARRYRTARITGGSATRAAAASKRTDQVTLPVDIPEPVGAPAQVESKPKRKPAAEKAAPAEGPAAEKAEKAKAPAKVAKGKSTTPRKPKRASKSG</sequence>